<proteinExistence type="predicted"/>
<reference evidence="2 3" key="1">
    <citation type="submission" date="2023-04" db="EMBL/GenBank/DDBJ databases">
        <title>Draft genome sequence of Saccharopolyspora sp. TS4A08 isolated from sweet potato rhizospheric soil.</title>
        <authorList>
            <person name="Suksaard P."/>
            <person name="Duangmal K."/>
        </authorList>
    </citation>
    <scope>NUCLEOTIDE SEQUENCE [LARGE SCALE GENOMIC DNA]</scope>
    <source>
        <strain evidence="2 3">TS4A08</strain>
    </source>
</reference>
<name>A0ABT6PPA7_9PSEU</name>
<evidence type="ECO:0000313" key="3">
    <source>
        <dbReference type="Proteomes" id="UP001237595"/>
    </source>
</evidence>
<protein>
    <submittedName>
        <fullName evidence="2">Uncharacterized protein</fullName>
    </submittedName>
</protein>
<comment type="caution">
    <text evidence="2">The sequence shown here is derived from an EMBL/GenBank/DDBJ whole genome shotgun (WGS) entry which is preliminary data.</text>
</comment>
<gene>
    <name evidence="2" type="ORF">QFW96_14575</name>
</gene>
<accession>A0ABT6PPA7</accession>
<evidence type="ECO:0000313" key="2">
    <source>
        <dbReference type="EMBL" id="MDI2029853.1"/>
    </source>
</evidence>
<dbReference type="RefSeq" id="WP_281456157.1">
    <property type="nucleotide sequence ID" value="NZ_JASAOF010000007.1"/>
</dbReference>
<evidence type="ECO:0000256" key="1">
    <source>
        <dbReference type="SAM" id="MobiDB-lite"/>
    </source>
</evidence>
<dbReference type="Proteomes" id="UP001237595">
    <property type="component" value="Unassembled WGS sequence"/>
</dbReference>
<dbReference type="EMBL" id="JASAOF010000007">
    <property type="protein sequence ID" value="MDI2029853.1"/>
    <property type="molecule type" value="Genomic_DNA"/>
</dbReference>
<organism evidence="2 3">
    <name type="scientific">Saccharopolyspora ipomoeae</name>
    <dbReference type="NCBI Taxonomy" id="3042027"/>
    <lineage>
        <taxon>Bacteria</taxon>
        <taxon>Bacillati</taxon>
        <taxon>Actinomycetota</taxon>
        <taxon>Actinomycetes</taxon>
        <taxon>Pseudonocardiales</taxon>
        <taxon>Pseudonocardiaceae</taxon>
        <taxon>Saccharopolyspora</taxon>
    </lineage>
</organism>
<keyword evidence="3" id="KW-1185">Reference proteome</keyword>
<feature type="region of interest" description="Disordered" evidence="1">
    <location>
        <begin position="36"/>
        <end position="61"/>
    </location>
</feature>
<sequence>MLDQPLLALLTYPHMQVANREPVEQHVEARHACRHRGRHAHDLHDGGLPPLHTPTASIISW</sequence>